<comment type="caution">
    <text evidence="2">The sequence shown here is derived from an EMBL/GenBank/DDBJ whole genome shotgun (WGS) entry which is preliminary data.</text>
</comment>
<dbReference type="SUPFAM" id="SSF52540">
    <property type="entry name" value="P-loop containing nucleoside triphosphate hydrolases"/>
    <property type="match status" value="1"/>
</dbReference>
<protein>
    <submittedName>
        <fullName evidence="2">AAA family ATPase</fullName>
    </submittedName>
</protein>
<gene>
    <name evidence="2" type="ORF">IPJ27_16440</name>
</gene>
<dbReference type="InterPro" id="IPR051396">
    <property type="entry name" value="Bact_Antivir_Def_Nuclease"/>
</dbReference>
<dbReference type="Pfam" id="PF13175">
    <property type="entry name" value="AAA_15"/>
    <property type="match status" value="1"/>
</dbReference>
<evidence type="ECO:0000313" key="2">
    <source>
        <dbReference type="EMBL" id="MBK7676208.1"/>
    </source>
</evidence>
<evidence type="ECO:0000313" key="3">
    <source>
        <dbReference type="Proteomes" id="UP000697998"/>
    </source>
</evidence>
<sequence>MNSITRLEIKKLHGSKNIDLKLVDNTLILVGENGAGKSTVLQLFYYLLSGQWGSMAKYQFESVSMTIENKKYTLKYSDIEKSLRSIDRRLLVRLPPVVRHRVMALMEESEGLLVTPELERICEQYGVPLHYLLGELDLFEPSRSKKGEPLREALGGIRQSLKAQLLYLPTYRRIEQELSLIFKGLDERELRNRGKMLTDQRKEDTFVELIEFGMKDVDEAINETRKELDRFARESLNNLTFSYLGDVVEHKYTTVDLKKIKSATAETVENILNRIQEPVLSSANKQHLREIIEGVKTDGDQNEHAQVICHYFTKLMAFHEELEAKEAKIVNFCRICNDYMVGKEFKYDTSNFQFSIRPKGTIDVESEIKLHHLSSGEKQIVSLFSHLYLSGGKKYFVLIDEPELSLSVPWQRKFLPDIRNADFCTGLVAVTHSPFIYDNVLKKYAHGLGEFSV</sequence>
<dbReference type="AlphaFoldDB" id="A0A935UI60"/>
<dbReference type="InterPro" id="IPR027417">
    <property type="entry name" value="P-loop_NTPase"/>
</dbReference>
<dbReference type="Gene3D" id="3.40.50.300">
    <property type="entry name" value="P-loop containing nucleotide triphosphate hydrolases"/>
    <property type="match status" value="1"/>
</dbReference>
<name>A0A935UI60_9PROT</name>
<dbReference type="InterPro" id="IPR041685">
    <property type="entry name" value="AAA_GajA/Old/RecF-like"/>
</dbReference>
<organism evidence="2 3">
    <name type="scientific">Candidatus Accumulibacter proximus</name>
    <dbReference type="NCBI Taxonomy" id="2954385"/>
    <lineage>
        <taxon>Bacteria</taxon>
        <taxon>Pseudomonadati</taxon>
        <taxon>Pseudomonadota</taxon>
        <taxon>Betaproteobacteria</taxon>
        <taxon>Candidatus Accumulibacter</taxon>
    </lineage>
</organism>
<dbReference type="PANTHER" id="PTHR43581">
    <property type="entry name" value="ATP/GTP PHOSPHATASE"/>
    <property type="match status" value="1"/>
</dbReference>
<proteinExistence type="predicted"/>
<dbReference type="Proteomes" id="UP000697998">
    <property type="component" value="Unassembled WGS sequence"/>
</dbReference>
<accession>A0A935UI60</accession>
<evidence type="ECO:0000259" key="1">
    <source>
        <dbReference type="Pfam" id="PF13175"/>
    </source>
</evidence>
<dbReference type="PANTHER" id="PTHR43581:SF2">
    <property type="entry name" value="EXCINUCLEASE ATPASE SUBUNIT"/>
    <property type="match status" value="1"/>
</dbReference>
<dbReference type="EMBL" id="JADJMH010000016">
    <property type="protein sequence ID" value="MBK7676208.1"/>
    <property type="molecule type" value="Genomic_DNA"/>
</dbReference>
<feature type="domain" description="Endonuclease GajA/Old nuclease/RecF-like AAA" evidence="1">
    <location>
        <begin position="4"/>
        <end position="436"/>
    </location>
</feature>
<reference evidence="2 3" key="1">
    <citation type="submission" date="2020-10" db="EMBL/GenBank/DDBJ databases">
        <title>Connecting structure to function with the recovery of over 1000 high-quality activated sludge metagenome-assembled genomes encoding full-length rRNA genes using long-read sequencing.</title>
        <authorList>
            <person name="Singleton C.M."/>
            <person name="Petriglieri F."/>
            <person name="Kristensen J.M."/>
            <person name="Kirkegaard R.H."/>
            <person name="Michaelsen T.Y."/>
            <person name="Andersen M.H."/>
            <person name="Karst S.M."/>
            <person name="Dueholm M.S."/>
            <person name="Nielsen P.H."/>
            <person name="Albertsen M."/>
        </authorList>
    </citation>
    <scope>NUCLEOTIDE SEQUENCE [LARGE SCALE GENOMIC DNA]</scope>
    <source>
        <strain evidence="2">EsbW_18-Q3-R4-48_BATAC.285</strain>
    </source>
</reference>